<evidence type="ECO:0000256" key="1">
    <source>
        <dbReference type="ARBA" id="ARBA00022723"/>
    </source>
</evidence>
<protein>
    <recommendedName>
        <fullName evidence="5">MYND-type domain-containing protein</fullName>
    </recommendedName>
</protein>
<proteinExistence type="predicted"/>
<dbReference type="GO" id="GO:0008270">
    <property type="term" value="F:zinc ion binding"/>
    <property type="evidence" value="ECO:0007669"/>
    <property type="project" value="UniProtKB-KW"/>
</dbReference>
<dbReference type="PROSITE" id="PS50865">
    <property type="entry name" value="ZF_MYND_2"/>
    <property type="match status" value="1"/>
</dbReference>
<sequence>MRPGHETDWSLDNPFASVPTNVISAPALGPDPSVSRSECTQHSTGVVRNAMKKLVDMLDLPDLTTKRGLKRCYHDFDVIMDKLLDKVSHHADHLSTAAVLALCRICGDSGLCGMLEPSDALSALLPCFQQQTCEILHMAGLQLLCRILAGRDEDIARELLNDVITSVLVLLAKTPRDNLVTELCVEVIGDWAHAVTWDDDLALQVIFPSLVMIVQLAHRFSRQTFSQVLYKLSDAVYGLSDTPSSVLGRDKSVQIVRSFFLATLRSNSAEDRVVALRGLVALSSSVPAAPWVPSLVSPISQRDPVARELLDDEVENTTSDAERFVELTQSFYRAMRKFCADKDVRHLACALYTIILEDPMVVHFGPETSRHFLLGEGPARANLPFASWYDTLGFCVRELRSRDSHSDDEDLILVLQIWNLVLLDGPLHAADFAQKRVNELDPGGFYAVKLWYFSAVAHSKRVEDVLSAWSHVSIVCVESEYEYRNKALREVQRTAMYRTLLFNIAHGAVKCLLNFPFGRSAEGWKVYGHLARAVDICVREYLDVAPYDARDLSAMNDCAALCLILFPGPPFLSKTRDAMATQWRLTASVDDRVWHNMRPTFLRPTIRAMFESYADAARTWASVLDRHFPPATVRRLDENAIKEKQRFLRGDLYSPARRFATAQLDDWRAMFRGERNGRYARTVSWSDAPPELLNQMLLLEYADPATYACAHCGEASAVLYRCGACRRVRYCDEDCQREHWTDHHKAECMRDYL</sequence>
<gene>
    <name evidence="6" type="ORF">EXIGLDRAFT_838509</name>
</gene>
<evidence type="ECO:0000313" key="6">
    <source>
        <dbReference type="EMBL" id="KZV89485.1"/>
    </source>
</evidence>
<organism evidence="6 7">
    <name type="scientific">Exidia glandulosa HHB12029</name>
    <dbReference type="NCBI Taxonomy" id="1314781"/>
    <lineage>
        <taxon>Eukaryota</taxon>
        <taxon>Fungi</taxon>
        <taxon>Dikarya</taxon>
        <taxon>Basidiomycota</taxon>
        <taxon>Agaricomycotina</taxon>
        <taxon>Agaricomycetes</taxon>
        <taxon>Auriculariales</taxon>
        <taxon>Exidiaceae</taxon>
        <taxon>Exidia</taxon>
    </lineage>
</organism>
<evidence type="ECO:0000256" key="2">
    <source>
        <dbReference type="ARBA" id="ARBA00022771"/>
    </source>
</evidence>
<evidence type="ECO:0000313" key="7">
    <source>
        <dbReference type="Proteomes" id="UP000077266"/>
    </source>
</evidence>
<dbReference type="SUPFAM" id="SSF48371">
    <property type="entry name" value="ARM repeat"/>
    <property type="match status" value="1"/>
</dbReference>
<keyword evidence="2 4" id="KW-0863">Zinc-finger</keyword>
<keyword evidence="3" id="KW-0862">Zinc</keyword>
<dbReference type="Proteomes" id="UP000077266">
    <property type="component" value="Unassembled WGS sequence"/>
</dbReference>
<dbReference type="PROSITE" id="PS01360">
    <property type="entry name" value="ZF_MYND_1"/>
    <property type="match status" value="1"/>
</dbReference>
<dbReference type="Gene3D" id="1.25.10.10">
    <property type="entry name" value="Leucine-rich Repeat Variant"/>
    <property type="match status" value="1"/>
</dbReference>
<dbReference type="OrthoDB" id="341421at2759"/>
<evidence type="ECO:0000256" key="4">
    <source>
        <dbReference type="PROSITE-ProRule" id="PRU00134"/>
    </source>
</evidence>
<dbReference type="InParanoid" id="A0A165FT21"/>
<keyword evidence="1" id="KW-0479">Metal-binding</keyword>
<name>A0A165FT21_EXIGL</name>
<dbReference type="Gene3D" id="6.10.140.2220">
    <property type="match status" value="1"/>
</dbReference>
<reference evidence="6 7" key="1">
    <citation type="journal article" date="2016" name="Mol. Biol. Evol.">
        <title>Comparative Genomics of Early-Diverging Mushroom-Forming Fungi Provides Insights into the Origins of Lignocellulose Decay Capabilities.</title>
        <authorList>
            <person name="Nagy L.G."/>
            <person name="Riley R."/>
            <person name="Tritt A."/>
            <person name="Adam C."/>
            <person name="Daum C."/>
            <person name="Floudas D."/>
            <person name="Sun H."/>
            <person name="Yadav J.S."/>
            <person name="Pangilinan J."/>
            <person name="Larsson K.H."/>
            <person name="Matsuura K."/>
            <person name="Barry K."/>
            <person name="Labutti K."/>
            <person name="Kuo R."/>
            <person name="Ohm R.A."/>
            <person name="Bhattacharya S.S."/>
            <person name="Shirouzu T."/>
            <person name="Yoshinaga Y."/>
            <person name="Martin F.M."/>
            <person name="Grigoriev I.V."/>
            <person name="Hibbett D.S."/>
        </authorList>
    </citation>
    <scope>NUCLEOTIDE SEQUENCE [LARGE SCALE GENOMIC DNA]</scope>
    <source>
        <strain evidence="6 7">HHB12029</strain>
    </source>
</reference>
<dbReference type="Pfam" id="PF01753">
    <property type="entry name" value="zf-MYND"/>
    <property type="match status" value="1"/>
</dbReference>
<dbReference type="AlphaFoldDB" id="A0A165FT21"/>
<feature type="domain" description="MYND-type" evidence="5">
    <location>
        <begin position="709"/>
        <end position="748"/>
    </location>
</feature>
<dbReference type="SUPFAM" id="SSF144232">
    <property type="entry name" value="HIT/MYND zinc finger-like"/>
    <property type="match status" value="1"/>
</dbReference>
<evidence type="ECO:0000256" key="3">
    <source>
        <dbReference type="ARBA" id="ARBA00022833"/>
    </source>
</evidence>
<dbReference type="InterPro" id="IPR011989">
    <property type="entry name" value="ARM-like"/>
</dbReference>
<keyword evidence="7" id="KW-1185">Reference proteome</keyword>
<dbReference type="InterPro" id="IPR016024">
    <property type="entry name" value="ARM-type_fold"/>
</dbReference>
<accession>A0A165FT21</accession>
<evidence type="ECO:0000259" key="5">
    <source>
        <dbReference type="PROSITE" id="PS50865"/>
    </source>
</evidence>
<dbReference type="InterPro" id="IPR002893">
    <property type="entry name" value="Znf_MYND"/>
</dbReference>
<dbReference type="EMBL" id="KV426072">
    <property type="protein sequence ID" value="KZV89485.1"/>
    <property type="molecule type" value="Genomic_DNA"/>
</dbReference>